<keyword evidence="2" id="KW-1185">Reference proteome</keyword>
<name>A0A0J1IMR2_NIACI</name>
<organism evidence="1 2">
    <name type="scientific">Niallia circulans</name>
    <name type="common">Bacillus circulans</name>
    <dbReference type="NCBI Taxonomy" id="1397"/>
    <lineage>
        <taxon>Bacteria</taxon>
        <taxon>Bacillati</taxon>
        <taxon>Bacillota</taxon>
        <taxon>Bacilli</taxon>
        <taxon>Bacillales</taxon>
        <taxon>Bacillaceae</taxon>
        <taxon>Niallia</taxon>
    </lineage>
</organism>
<sequence length="86" mass="10560">MDTIEKIQHWENEIERAEEYGFYFDIEDMREVVDMVKHQRELLEHLNESLFTERMKNEGLEIQISALKEEKSFFLKAYKDKIMDEK</sequence>
<reference evidence="1 2" key="1">
    <citation type="submission" date="2015-05" db="EMBL/GenBank/DDBJ databases">
        <title>Whole genome sequence and identification of bacterial endophytes from Costus igneus.</title>
        <authorList>
            <person name="Lee Y.P."/>
            <person name="Gan H.M."/>
            <person name="Eng W."/>
            <person name="Wheatley M.S."/>
            <person name="Caraballo A."/>
            <person name="Polter S."/>
            <person name="Savka M.A."/>
            <person name="Hudson A.O."/>
        </authorList>
    </citation>
    <scope>NUCLEOTIDE SEQUENCE [LARGE SCALE GENOMIC DNA]</scope>
    <source>
        <strain evidence="1 2">RIT379</strain>
    </source>
</reference>
<comment type="caution">
    <text evidence="1">The sequence shown here is derived from an EMBL/GenBank/DDBJ whole genome shotgun (WGS) entry which is preliminary data.</text>
</comment>
<proteinExistence type="predicted"/>
<dbReference type="PATRIC" id="fig|1397.4.peg.4061"/>
<evidence type="ECO:0000313" key="2">
    <source>
        <dbReference type="Proteomes" id="UP000036045"/>
    </source>
</evidence>
<protein>
    <submittedName>
        <fullName evidence="1">Uncharacterized protein</fullName>
    </submittedName>
</protein>
<dbReference type="AlphaFoldDB" id="A0A0J1IMR2"/>
<dbReference type="RefSeq" id="WP_047941223.1">
    <property type="nucleotide sequence ID" value="NZ_LDPH01000004.1"/>
</dbReference>
<dbReference type="Proteomes" id="UP000036045">
    <property type="component" value="Unassembled WGS sequence"/>
</dbReference>
<gene>
    <name evidence="1" type="ORF">ABW02_06915</name>
</gene>
<dbReference type="EMBL" id="LDPH01000004">
    <property type="protein sequence ID" value="KLV27244.1"/>
    <property type="molecule type" value="Genomic_DNA"/>
</dbReference>
<evidence type="ECO:0000313" key="1">
    <source>
        <dbReference type="EMBL" id="KLV27244.1"/>
    </source>
</evidence>
<accession>A0A0J1IMR2</accession>